<keyword evidence="4" id="KW-1185">Reference proteome</keyword>
<name>A0A9P6DXN3_9AGAM</name>
<keyword evidence="2" id="KW-0812">Transmembrane</keyword>
<proteinExistence type="predicted"/>
<dbReference type="PANTHER" id="PTHR21535">
    <property type="entry name" value="MAGNESIUM AND COBALT TRANSPORT PROTEIN/MITOCHONDRIAL IMPORT INNER MEMBRANE TRANSLOCASE SUBUNIT TIM8"/>
    <property type="match status" value="1"/>
</dbReference>
<accession>A0A9P6DXN3</accession>
<evidence type="ECO:0000313" key="3">
    <source>
        <dbReference type="EMBL" id="KAF9517627.1"/>
    </source>
</evidence>
<dbReference type="CDD" id="cd12829">
    <property type="entry name" value="Alr1p-like"/>
    <property type="match status" value="1"/>
</dbReference>
<dbReference type="AlphaFoldDB" id="A0A9P6DXN3"/>
<feature type="region of interest" description="Disordered" evidence="1">
    <location>
        <begin position="183"/>
        <end position="205"/>
    </location>
</feature>
<dbReference type="GO" id="GO:0015095">
    <property type="term" value="F:magnesium ion transmembrane transporter activity"/>
    <property type="evidence" value="ECO:0007669"/>
    <property type="project" value="InterPro"/>
</dbReference>
<keyword evidence="2" id="KW-0472">Membrane</keyword>
<dbReference type="Pfam" id="PF01544">
    <property type="entry name" value="CorA"/>
    <property type="match status" value="1"/>
</dbReference>
<comment type="caution">
    <text evidence="3">The sequence shown here is derived from an EMBL/GenBank/DDBJ whole genome shotgun (WGS) entry which is preliminary data.</text>
</comment>
<dbReference type="PANTHER" id="PTHR21535:SF90">
    <property type="entry name" value="CORA METAL ION TRANSPORTER"/>
    <property type="match status" value="1"/>
</dbReference>
<dbReference type="InterPro" id="IPR044089">
    <property type="entry name" value="Alr1-like"/>
</dbReference>
<dbReference type="InterPro" id="IPR002523">
    <property type="entry name" value="MgTranspt_CorA/ZnTranspt_ZntB"/>
</dbReference>
<gene>
    <name evidence="3" type="ORF">BS47DRAFT_467369</name>
</gene>
<dbReference type="OrthoDB" id="29879at2759"/>
<organism evidence="3 4">
    <name type="scientific">Hydnum rufescens UP504</name>
    <dbReference type="NCBI Taxonomy" id="1448309"/>
    <lineage>
        <taxon>Eukaryota</taxon>
        <taxon>Fungi</taxon>
        <taxon>Dikarya</taxon>
        <taxon>Basidiomycota</taxon>
        <taxon>Agaricomycotina</taxon>
        <taxon>Agaricomycetes</taxon>
        <taxon>Cantharellales</taxon>
        <taxon>Hydnaceae</taxon>
        <taxon>Hydnum</taxon>
    </lineage>
</organism>
<dbReference type="SUPFAM" id="SSF143865">
    <property type="entry name" value="CorA soluble domain-like"/>
    <property type="match status" value="1"/>
</dbReference>
<feature type="transmembrane region" description="Helical" evidence="2">
    <location>
        <begin position="398"/>
        <end position="423"/>
    </location>
</feature>
<dbReference type="Gene3D" id="1.20.58.340">
    <property type="entry name" value="Magnesium transport protein CorA, transmembrane region"/>
    <property type="match status" value="1"/>
</dbReference>
<dbReference type="GO" id="GO:0016020">
    <property type="term" value="C:membrane"/>
    <property type="evidence" value="ECO:0007669"/>
    <property type="project" value="InterPro"/>
</dbReference>
<evidence type="ECO:0000256" key="2">
    <source>
        <dbReference type="SAM" id="Phobius"/>
    </source>
</evidence>
<dbReference type="InterPro" id="IPR045861">
    <property type="entry name" value="CorA_cytoplasmic_dom"/>
</dbReference>
<dbReference type="GO" id="GO:0010961">
    <property type="term" value="P:intracellular magnesium ion homeostasis"/>
    <property type="evidence" value="ECO:0007669"/>
    <property type="project" value="TreeGrafter"/>
</dbReference>
<evidence type="ECO:0000313" key="4">
    <source>
        <dbReference type="Proteomes" id="UP000886523"/>
    </source>
</evidence>
<sequence length="436" mass="49005">MGQKAWWLDVACPTWEDMRAIGTILHLHPLTLEDILHQDPREKLELFPRLGYYFIVFRALDLGFKSGGDQISDAMGKVNVTNVYLTVFSEGICTFHFSDLSQHTDRVRDKVLQLEKETMNILPDHIAHGLMDSVVDGFMPLIRQIETEVEHVDAIIAGTNHELDLPQTNNNLKPVYSVDVNVGDNSSSPAPTVQDKEKSDGVSVPTDFPSTLGRRVLSICSGVMSWIWARGKSIPGVYLSGPWLKKKRIKKNVARTRMLLRMTATRKVVTMMARLLAPKAEVLGQLKKRLEIVADLGAHLGDVQGACHFLYHILTMQQSLAYYERVLSHSHPAYISILNVSSVQAKTGTDEAIFWLSTISIATYCMLIPVSLFSMNVHIPGNRRPRPTDPPGTPIGRFHWFGAVFVVEACVGVGLALLIRWWWILAKRKYGRTRNL</sequence>
<evidence type="ECO:0000256" key="1">
    <source>
        <dbReference type="SAM" id="MobiDB-lite"/>
    </source>
</evidence>
<dbReference type="Proteomes" id="UP000886523">
    <property type="component" value="Unassembled WGS sequence"/>
</dbReference>
<dbReference type="Gene3D" id="3.30.460.20">
    <property type="entry name" value="CorA soluble domain-like"/>
    <property type="match status" value="1"/>
</dbReference>
<dbReference type="EMBL" id="MU128930">
    <property type="protein sequence ID" value="KAF9517627.1"/>
    <property type="molecule type" value="Genomic_DNA"/>
</dbReference>
<keyword evidence="2" id="KW-1133">Transmembrane helix</keyword>
<protein>
    <submittedName>
        <fullName evidence="3">Uncharacterized protein</fullName>
    </submittedName>
</protein>
<reference evidence="3" key="1">
    <citation type="journal article" date="2020" name="Nat. Commun.">
        <title>Large-scale genome sequencing of mycorrhizal fungi provides insights into the early evolution of symbiotic traits.</title>
        <authorList>
            <person name="Miyauchi S."/>
            <person name="Kiss E."/>
            <person name="Kuo A."/>
            <person name="Drula E."/>
            <person name="Kohler A."/>
            <person name="Sanchez-Garcia M."/>
            <person name="Morin E."/>
            <person name="Andreopoulos B."/>
            <person name="Barry K.W."/>
            <person name="Bonito G."/>
            <person name="Buee M."/>
            <person name="Carver A."/>
            <person name="Chen C."/>
            <person name="Cichocki N."/>
            <person name="Clum A."/>
            <person name="Culley D."/>
            <person name="Crous P.W."/>
            <person name="Fauchery L."/>
            <person name="Girlanda M."/>
            <person name="Hayes R.D."/>
            <person name="Keri Z."/>
            <person name="LaButti K."/>
            <person name="Lipzen A."/>
            <person name="Lombard V."/>
            <person name="Magnuson J."/>
            <person name="Maillard F."/>
            <person name="Murat C."/>
            <person name="Nolan M."/>
            <person name="Ohm R.A."/>
            <person name="Pangilinan J."/>
            <person name="Pereira M.F."/>
            <person name="Perotto S."/>
            <person name="Peter M."/>
            <person name="Pfister S."/>
            <person name="Riley R."/>
            <person name="Sitrit Y."/>
            <person name="Stielow J.B."/>
            <person name="Szollosi G."/>
            <person name="Zifcakova L."/>
            <person name="Stursova M."/>
            <person name="Spatafora J.W."/>
            <person name="Tedersoo L."/>
            <person name="Vaario L.M."/>
            <person name="Yamada A."/>
            <person name="Yan M."/>
            <person name="Wang P."/>
            <person name="Xu J."/>
            <person name="Bruns T."/>
            <person name="Baldrian P."/>
            <person name="Vilgalys R."/>
            <person name="Dunand C."/>
            <person name="Henrissat B."/>
            <person name="Grigoriev I.V."/>
            <person name="Hibbett D."/>
            <person name="Nagy L.G."/>
            <person name="Martin F.M."/>
        </authorList>
    </citation>
    <scope>NUCLEOTIDE SEQUENCE</scope>
    <source>
        <strain evidence="3">UP504</strain>
    </source>
</reference>
<feature type="transmembrane region" description="Helical" evidence="2">
    <location>
        <begin position="352"/>
        <end position="377"/>
    </location>
</feature>